<organism evidence="9 10">
    <name type="scientific">Qipengyuania pelagi</name>
    <dbReference type="NCBI Taxonomy" id="994320"/>
    <lineage>
        <taxon>Bacteria</taxon>
        <taxon>Pseudomonadati</taxon>
        <taxon>Pseudomonadota</taxon>
        <taxon>Alphaproteobacteria</taxon>
        <taxon>Sphingomonadales</taxon>
        <taxon>Erythrobacteraceae</taxon>
        <taxon>Qipengyuania</taxon>
    </lineage>
</organism>
<comment type="caution">
    <text evidence="9">The sequence shown here is derived from an EMBL/GenBank/DDBJ whole genome shotgun (WGS) entry which is preliminary data.</text>
</comment>
<comment type="similarity">
    <text evidence="2">Belongs to the band 7/mec-2 family. HflK subfamily.</text>
</comment>
<keyword evidence="10" id="KW-1185">Reference proteome</keyword>
<evidence type="ECO:0000256" key="2">
    <source>
        <dbReference type="ARBA" id="ARBA00006971"/>
    </source>
</evidence>
<dbReference type="Pfam" id="PF01145">
    <property type="entry name" value="Band_7"/>
    <property type="match status" value="1"/>
</dbReference>
<evidence type="ECO:0000256" key="1">
    <source>
        <dbReference type="ARBA" id="ARBA00004167"/>
    </source>
</evidence>
<dbReference type="SUPFAM" id="SSF117892">
    <property type="entry name" value="Band 7/SPFH domain"/>
    <property type="match status" value="1"/>
</dbReference>
<dbReference type="GO" id="GO:0008233">
    <property type="term" value="F:peptidase activity"/>
    <property type="evidence" value="ECO:0007669"/>
    <property type="project" value="UniProtKB-KW"/>
</dbReference>
<dbReference type="Proteomes" id="UP000430272">
    <property type="component" value="Unassembled WGS sequence"/>
</dbReference>
<dbReference type="EMBL" id="WTYD01000001">
    <property type="protein sequence ID" value="MXO54414.1"/>
    <property type="molecule type" value="Genomic_DNA"/>
</dbReference>
<evidence type="ECO:0000256" key="4">
    <source>
        <dbReference type="ARBA" id="ARBA00022989"/>
    </source>
</evidence>
<feature type="compositionally biased region" description="Low complexity" evidence="6">
    <location>
        <begin position="405"/>
        <end position="418"/>
    </location>
</feature>
<evidence type="ECO:0000256" key="3">
    <source>
        <dbReference type="ARBA" id="ARBA00022692"/>
    </source>
</evidence>
<dbReference type="PANTHER" id="PTHR43327:SF2">
    <property type="entry name" value="MODULATOR OF FTSH PROTEASE HFLK"/>
    <property type="match status" value="1"/>
</dbReference>
<dbReference type="CDD" id="cd03404">
    <property type="entry name" value="SPFH_HflK"/>
    <property type="match status" value="1"/>
</dbReference>
<dbReference type="OrthoDB" id="9779595at2"/>
<feature type="region of interest" description="Disordered" evidence="6">
    <location>
        <begin position="16"/>
        <end position="117"/>
    </location>
</feature>
<dbReference type="InterPro" id="IPR050710">
    <property type="entry name" value="Band7/mec-2_domain"/>
</dbReference>
<comment type="subcellular location">
    <subcellularLocation>
        <location evidence="1">Membrane</location>
        <topology evidence="1">Single-pass membrane protein</topology>
    </subcellularLocation>
</comment>
<dbReference type="PANTHER" id="PTHR43327">
    <property type="entry name" value="STOMATIN-LIKE PROTEIN 2, MITOCHONDRIAL"/>
    <property type="match status" value="1"/>
</dbReference>
<dbReference type="GO" id="GO:0006508">
    <property type="term" value="P:proteolysis"/>
    <property type="evidence" value="ECO:0007669"/>
    <property type="project" value="UniProtKB-KW"/>
</dbReference>
<feature type="transmembrane region" description="Helical" evidence="7">
    <location>
        <begin position="123"/>
        <end position="144"/>
    </location>
</feature>
<name>A0A844Y855_9SPHN</name>
<dbReference type="AlphaFoldDB" id="A0A844Y855"/>
<sequence length="418" mass="44755">MRLLDGFGDRIRLAMAGKNNPWGKPPGKGGGGSGDGSDGGGDEPASDAPSGDKSRGPRNPWLPSGSGNGTGETGQRPGSRRPANIEDIFKNRGPEGPRRRSGGPGGPGGPNFRIPQRPNGKSWLPLIIGGFVALYLAATSFHLVGPQEKAVVKTLGAYTRMLDSGLKVTAPWPIETVEIEDVEGVRAVQVPENRAQAKLILTGDQNLVDLSYIVRWNIKDLAGFKFSLADPIETVREVAEAAMRASVAEKTLDETFSGQGRAEIEQDVRERMQRTLDAYNAGITVIGVEIDKADPPADVVDAFRDVSVAEQNADAARNQARGYAQQVLAQAEGEAEAFDKVYEQYRLAPEVTRQRLYYETMERVLSQTDKTIVETDGVQTYLPLPEVNRRRSGNGVGPVAPPSAPSQSSGPQANTGGQ</sequence>
<dbReference type="SMART" id="SM00244">
    <property type="entry name" value="PHB"/>
    <property type="match status" value="1"/>
</dbReference>
<gene>
    <name evidence="9" type="ORF">GRI47_10420</name>
</gene>
<dbReference type="GO" id="GO:0016020">
    <property type="term" value="C:membrane"/>
    <property type="evidence" value="ECO:0007669"/>
    <property type="project" value="UniProtKB-SubCell"/>
</dbReference>
<proteinExistence type="inferred from homology"/>
<accession>A0A844Y855</accession>
<feature type="compositionally biased region" description="Basic and acidic residues" evidence="6">
    <location>
        <begin position="83"/>
        <end position="98"/>
    </location>
</feature>
<feature type="region of interest" description="Disordered" evidence="6">
    <location>
        <begin position="384"/>
        <end position="418"/>
    </location>
</feature>
<keyword evidence="4 7" id="KW-1133">Transmembrane helix</keyword>
<evidence type="ECO:0000256" key="5">
    <source>
        <dbReference type="ARBA" id="ARBA00023136"/>
    </source>
</evidence>
<feature type="compositionally biased region" description="Gly residues" evidence="6">
    <location>
        <begin position="26"/>
        <end position="39"/>
    </location>
</feature>
<keyword evidence="5 7" id="KW-0472">Membrane</keyword>
<dbReference type="InterPro" id="IPR036013">
    <property type="entry name" value="Band_7/SPFH_dom_sf"/>
</dbReference>
<evidence type="ECO:0000256" key="7">
    <source>
        <dbReference type="SAM" id="Phobius"/>
    </source>
</evidence>
<evidence type="ECO:0000313" key="9">
    <source>
        <dbReference type="EMBL" id="MXO54414.1"/>
    </source>
</evidence>
<keyword evidence="9" id="KW-0645">Protease</keyword>
<reference evidence="9 10" key="1">
    <citation type="submission" date="2019-12" db="EMBL/GenBank/DDBJ databases">
        <title>Genomic-based taxomic classification of the family Erythrobacteraceae.</title>
        <authorList>
            <person name="Xu L."/>
        </authorList>
    </citation>
    <scope>NUCLEOTIDE SEQUENCE [LARGE SCALE GENOMIC DNA]</scope>
    <source>
        <strain evidence="9 10">JCM 17468</strain>
    </source>
</reference>
<feature type="domain" description="Band 7" evidence="8">
    <location>
        <begin position="139"/>
        <end position="307"/>
    </location>
</feature>
<evidence type="ECO:0000256" key="6">
    <source>
        <dbReference type="SAM" id="MobiDB-lite"/>
    </source>
</evidence>
<evidence type="ECO:0000259" key="8">
    <source>
        <dbReference type="SMART" id="SM00244"/>
    </source>
</evidence>
<keyword evidence="3 7" id="KW-0812">Transmembrane</keyword>
<protein>
    <submittedName>
        <fullName evidence="9">Protease modulator HflK</fullName>
    </submittedName>
</protein>
<dbReference type="InterPro" id="IPR010201">
    <property type="entry name" value="HflK"/>
</dbReference>
<keyword evidence="9" id="KW-0378">Hydrolase</keyword>
<evidence type="ECO:0000313" key="10">
    <source>
        <dbReference type="Proteomes" id="UP000430272"/>
    </source>
</evidence>
<dbReference type="Gene3D" id="3.30.479.30">
    <property type="entry name" value="Band 7 domain"/>
    <property type="match status" value="1"/>
</dbReference>
<dbReference type="InterPro" id="IPR001107">
    <property type="entry name" value="Band_7"/>
</dbReference>